<dbReference type="InterPro" id="IPR000322">
    <property type="entry name" value="Glyco_hydro_31_TIM"/>
</dbReference>
<dbReference type="InterPro" id="IPR048395">
    <property type="entry name" value="Glyco_hydro_31_C"/>
</dbReference>
<dbReference type="GO" id="GO:0006491">
    <property type="term" value="P:N-glycan processing"/>
    <property type="evidence" value="ECO:0007669"/>
    <property type="project" value="TreeGrafter"/>
</dbReference>
<organism evidence="10">
    <name type="scientific">Ixodes ricinus</name>
    <name type="common">Common tick</name>
    <name type="synonym">Acarus ricinus</name>
    <dbReference type="NCBI Taxonomy" id="34613"/>
    <lineage>
        <taxon>Eukaryota</taxon>
        <taxon>Metazoa</taxon>
        <taxon>Ecdysozoa</taxon>
        <taxon>Arthropoda</taxon>
        <taxon>Chelicerata</taxon>
        <taxon>Arachnida</taxon>
        <taxon>Acari</taxon>
        <taxon>Parasitiformes</taxon>
        <taxon>Ixodida</taxon>
        <taxon>Ixodoidea</taxon>
        <taxon>Ixodidae</taxon>
        <taxon>Ixodinae</taxon>
        <taxon>Ixodes</taxon>
    </lineage>
</organism>
<dbReference type="PANTHER" id="PTHR22762:SF54">
    <property type="entry name" value="BCDNA.GH04962"/>
    <property type="match status" value="1"/>
</dbReference>
<evidence type="ECO:0000256" key="3">
    <source>
        <dbReference type="ARBA" id="ARBA00022729"/>
    </source>
</evidence>
<evidence type="ECO:0000256" key="4">
    <source>
        <dbReference type="ARBA" id="ARBA00022801"/>
    </source>
</evidence>
<dbReference type="Gene3D" id="3.20.20.80">
    <property type="entry name" value="Glycosidases"/>
    <property type="match status" value="1"/>
</dbReference>
<dbReference type="SUPFAM" id="SSF51445">
    <property type="entry name" value="(Trans)glycosidases"/>
    <property type="match status" value="1"/>
</dbReference>
<dbReference type="GO" id="GO:0005975">
    <property type="term" value="P:carbohydrate metabolic process"/>
    <property type="evidence" value="ECO:0007669"/>
    <property type="project" value="InterPro"/>
</dbReference>
<dbReference type="InterPro" id="IPR017853">
    <property type="entry name" value="GH"/>
</dbReference>
<evidence type="ECO:0000256" key="5">
    <source>
        <dbReference type="ARBA" id="ARBA00023180"/>
    </source>
</evidence>
<feature type="domain" description="Glycosyl hydrolase family 31 C-terminal" evidence="9">
    <location>
        <begin position="91"/>
        <end position="179"/>
    </location>
</feature>
<dbReference type="PANTHER" id="PTHR22762">
    <property type="entry name" value="ALPHA-GLUCOSIDASE"/>
    <property type="match status" value="1"/>
</dbReference>
<keyword evidence="4 7" id="KW-0378">Hydrolase</keyword>
<accession>V5H344</accession>
<comment type="pathway">
    <text evidence="1">Glycan metabolism.</text>
</comment>
<dbReference type="Pfam" id="PF21365">
    <property type="entry name" value="Glyco_hydro_31_3rd"/>
    <property type="match status" value="1"/>
</dbReference>
<protein>
    <submittedName>
        <fullName evidence="10">Putative glucosidase ii catalytic alpha subunit</fullName>
    </submittedName>
</protein>
<evidence type="ECO:0000256" key="6">
    <source>
        <dbReference type="ARBA" id="ARBA00023295"/>
    </source>
</evidence>
<evidence type="ECO:0000256" key="7">
    <source>
        <dbReference type="RuleBase" id="RU361185"/>
    </source>
</evidence>
<dbReference type="AlphaFoldDB" id="V5H344"/>
<dbReference type="FunFam" id="2.60.40.1180:FF:000023">
    <property type="entry name" value="neutral alpha-glucosidase AB isoform X2"/>
    <property type="match status" value="1"/>
</dbReference>
<evidence type="ECO:0000313" key="10">
    <source>
        <dbReference type="EMBL" id="JAB71374.1"/>
    </source>
</evidence>
<evidence type="ECO:0000259" key="9">
    <source>
        <dbReference type="Pfam" id="PF21365"/>
    </source>
</evidence>
<dbReference type="EMBL" id="GANP01013094">
    <property type="protein sequence ID" value="JAB71374.1"/>
    <property type="molecule type" value="mRNA"/>
</dbReference>
<evidence type="ECO:0000259" key="8">
    <source>
        <dbReference type="Pfam" id="PF01055"/>
    </source>
</evidence>
<comment type="similarity">
    <text evidence="2 7">Belongs to the glycosyl hydrolase 31 family.</text>
</comment>
<dbReference type="Gene3D" id="2.60.40.1180">
    <property type="entry name" value="Golgi alpha-mannosidase II"/>
    <property type="match status" value="1"/>
</dbReference>
<dbReference type="Pfam" id="PF01055">
    <property type="entry name" value="Glyco_hydro_31_2nd"/>
    <property type="match status" value="1"/>
</dbReference>
<dbReference type="InterPro" id="IPR013780">
    <property type="entry name" value="Glyco_hydro_b"/>
</dbReference>
<name>V5H344_IXORI</name>
<sequence>MILSLSMAGITFSGADVGGFFKNPDAELSVRWYQAGAYQPFFRAHSHIHTKRREPWHFGEETLEHVRDALRQRYALLPLWYTLFWENERTGLPPFRPLWFDFPGDRDTFLIDNQHLIGDRLLVRPVVEAGASKATVYFPGQNQVWYDVETWEKHEGLSTVTVPVTLRKIPVYQRGGTVIPKKERLRRCSSLTKDDPYTLQIVLDKERQVC</sequence>
<keyword evidence="3" id="KW-0732">Signal</keyword>
<dbReference type="SUPFAM" id="SSF51011">
    <property type="entry name" value="Glycosyl hydrolase domain"/>
    <property type="match status" value="1"/>
</dbReference>
<keyword evidence="5" id="KW-0325">Glycoprotein</keyword>
<proteinExistence type="evidence at transcript level"/>
<feature type="domain" description="Glycoside hydrolase family 31 TIM barrel" evidence="8">
    <location>
        <begin position="1"/>
        <end position="83"/>
    </location>
</feature>
<reference evidence="10" key="1">
    <citation type="journal article" date="2015" name="Sci. Rep.">
        <title>Tissue- and time-dependent transcription in Ixodes ricinus salivary glands and midguts when blood feeding on the vertebrate host.</title>
        <authorList>
            <person name="Kotsyfakis M."/>
            <person name="Schwarz A."/>
            <person name="Erhart J."/>
            <person name="Ribeiro J.M."/>
        </authorList>
    </citation>
    <scope>NUCLEOTIDE SEQUENCE</scope>
    <source>
        <tissue evidence="10">Salivary gland and midgut</tissue>
    </source>
</reference>
<evidence type="ECO:0000256" key="2">
    <source>
        <dbReference type="ARBA" id="ARBA00007806"/>
    </source>
</evidence>
<evidence type="ECO:0000256" key="1">
    <source>
        <dbReference type="ARBA" id="ARBA00004881"/>
    </source>
</evidence>
<keyword evidence="6 7" id="KW-0326">Glycosidase</keyword>
<dbReference type="GO" id="GO:0090599">
    <property type="term" value="F:alpha-glucosidase activity"/>
    <property type="evidence" value="ECO:0007669"/>
    <property type="project" value="TreeGrafter"/>
</dbReference>